<organism evidence="1">
    <name type="scientific">Guillardia theta (strain CCMP2712)</name>
    <name type="common">Cryptophyte</name>
    <dbReference type="NCBI Taxonomy" id="905079"/>
    <lineage>
        <taxon>Eukaryota</taxon>
        <taxon>Cryptophyceae</taxon>
        <taxon>Pyrenomonadales</taxon>
        <taxon>Geminigeraceae</taxon>
        <taxon>Guillardia</taxon>
    </lineage>
</organism>
<sequence length="1052" mass="113767">MTGSGCMLFTLSEAMRSSNKTVLSFLLRNPSHASQCSQLASIQVNQEQQERMNGPCLLHAARVPGLTSFSASSSSDVIGAIATVTIDMVPNFVIANSTTITLSGIFDGFSSSNNSLEMVETVGNIRVDFQEIYSRLVLTCTDVVMARTQLRITFKMRNKWQADAFGARLKVIIENLPLQTQQDLELSINGQTVQLRSVSSTSAELYAGGVPVNLYVSNIRLPQHDGLTGNYQITATRGNLTISESSAIAGSLMEPSFVRLPAGFLSPDLPRYTELDGYPVEISSSPSQYGGKEYTKLDTIDLTIPRVRSRRFSGFSGTFQLLTLVSSYEMIEMNMQVNGVHLLPGTMSNVVFSLPSFISPVPSSLLVSFNSSNPLVPDSEVRIEFYSTPANLEQASIGFFDGPFDNLIIAGTSISVGGNKILKLKPQGVRGLDQPFTAAMRLDGLTFLQTTPMLPEFVVQTISSHDNQLIDQSDFTSPSSDSHQFALALVNGILVAFDASSPDKAVQVANISQLEVAQQISAVDASFSSVLFIDSISLVSLDLNSHEITSVLLKSGASLVNELVSMRWDVERERLVGIAIMDDGSYYCAIDRFSGNVTRLAVIPSCGSIECSLQRGLSAFSPTLGLYFSASFLALLTLDSTTGQILSHASWQPDVSKFDGFFSLQFAGNSSLKSSGDDGLLGLSTLGGTEVALFSLNSYSGRATKVLKVMEAEQEADLVGGPSCLSDNKLYLLLYSTRLVLIDLTDGAVSFLAPFNLQGLGIPQPQTSWHWLELVPFQVARKVDMFDDVQFSVWDDNITVLGLPESLPISPGSFVRGVYFSLTLLGSGVRVNDSMQITRVGDCQSVLPGGGPFLIRTPELHTQDFALDFTDEQQAQLCILSGSLLDRTLRVVPWAPERGLSFPLSQAVVELPVAPLPLGAPVLATMRGLLSTGDQLKMVVDDGTAQPVDRCKYSQMVPGTEVLEVQTGGFSLTQRYSRGSTSISTFQLLLTDNSTSTMTFCYRRRGLLSFLPVPYRLAEQQPSRSLKFSVPLSTLTTCSSSSSCPTLVTVTV</sequence>
<protein>
    <submittedName>
        <fullName evidence="1 2">Uncharacterized protein</fullName>
    </submittedName>
</protein>
<dbReference type="PaxDb" id="55529-EKX53238"/>
<dbReference type="HOGENOM" id="CLU_290787_0_0_1"/>
<gene>
    <name evidence="1" type="ORF">GUITHDRAFT_160985</name>
</gene>
<dbReference type="KEGG" id="gtt:GUITHDRAFT_160985"/>
<dbReference type="EMBL" id="JH992970">
    <property type="protein sequence ID" value="EKX53238.1"/>
    <property type="molecule type" value="Genomic_DNA"/>
</dbReference>
<accession>L1JYS7</accession>
<proteinExistence type="predicted"/>
<dbReference type="RefSeq" id="XP_005840218.1">
    <property type="nucleotide sequence ID" value="XM_005840161.1"/>
</dbReference>
<dbReference type="AlphaFoldDB" id="L1JYS7"/>
<dbReference type="Proteomes" id="UP000011087">
    <property type="component" value="Unassembled WGS sequence"/>
</dbReference>
<evidence type="ECO:0000313" key="2">
    <source>
        <dbReference type="EnsemblProtists" id="EKX53238"/>
    </source>
</evidence>
<dbReference type="GeneID" id="17310095"/>
<name>L1JYS7_GUITC</name>
<evidence type="ECO:0000313" key="1">
    <source>
        <dbReference type="EMBL" id="EKX53238.1"/>
    </source>
</evidence>
<reference evidence="2" key="3">
    <citation type="submission" date="2015-06" db="UniProtKB">
        <authorList>
            <consortium name="EnsemblProtists"/>
        </authorList>
    </citation>
    <scope>IDENTIFICATION</scope>
</reference>
<reference evidence="1 3" key="1">
    <citation type="journal article" date="2012" name="Nature">
        <title>Algal genomes reveal evolutionary mosaicism and the fate of nucleomorphs.</title>
        <authorList>
            <consortium name="DOE Joint Genome Institute"/>
            <person name="Curtis B.A."/>
            <person name="Tanifuji G."/>
            <person name="Burki F."/>
            <person name="Gruber A."/>
            <person name="Irimia M."/>
            <person name="Maruyama S."/>
            <person name="Arias M.C."/>
            <person name="Ball S.G."/>
            <person name="Gile G.H."/>
            <person name="Hirakawa Y."/>
            <person name="Hopkins J.F."/>
            <person name="Kuo A."/>
            <person name="Rensing S.A."/>
            <person name="Schmutz J."/>
            <person name="Symeonidi A."/>
            <person name="Elias M."/>
            <person name="Eveleigh R.J."/>
            <person name="Herman E.K."/>
            <person name="Klute M.J."/>
            <person name="Nakayama T."/>
            <person name="Obornik M."/>
            <person name="Reyes-Prieto A."/>
            <person name="Armbrust E.V."/>
            <person name="Aves S.J."/>
            <person name="Beiko R.G."/>
            <person name="Coutinho P."/>
            <person name="Dacks J.B."/>
            <person name="Durnford D.G."/>
            <person name="Fast N.M."/>
            <person name="Green B.R."/>
            <person name="Grisdale C.J."/>
            <person name="Hempel F."/>
            <person name="Henrissat B."/>
            <person name="Hoppner M.P."/>
            <person name="Ishida K."/>
            <person name="Kim E."/>
            <person name="Koreny L."/>
            <person name="Kroth P.G."/>
            <person name="Liu Y."/>
            <person name="Malik S.B."/>
            <person name="Maier U.G."/>
            <person name="McRose D."/>
            <person name="Mock T."/>
            <person name="Neilson J.A."/>
            <person name="Onodera N.T."/>
            <person name="Poole A.M."/>
            <person name="Pritham E.J."/>
            <person name="Richards T.A."/>
            <person name="Rocap G."/>
            <person name="Roy S.W."/>
            <person name="Sarai C."/>
            <person name="Schaack S."/>
            <person name="Shirato S."/>
            <person name="Slamovits C.H."/>
            <person name="Spencer D.F."/>
            <person name="Suzuki S."/>
            <person name="Worden A.Z."/>
            <person name="Zauner S."/>
            <person name="Barry K."/>
            <person name="Bell C."/>
            <person name="Bharti A.K."/>
            <person name="Crow J.A."/>
            <person name="Grimwood J."/>
            <person name="Kramer R."/>
            <person name="Lindquist E."/>
            <person name="Lucas S."/>
            <person name="Salamov A."/>
            <person name="McFadden G.I."/>
            <person name="Lane C.E."/>
            <person name="Keeling P.J."/>
            <person name="Gray M.W."/>
            <person name="Grigoriev I.V."/>
            <person name="Archibald J.M."/>
        </authorList>
    </citation>
    <scope>NUCLEOTIDE SEQUENCE</scope>
    <source>
        <strain evidence="1 3">CCMP2712</strain>
    </source>
</reference>
<keyword evidence="3" id="KW-1185">Reference proteome</keyword>
<evidence type="ECO:0000313" key="3">
    <source>
        <dbReference type="Proteomes" id="UP000011087"/>
    </source>
</evidence>
<dbReference type="EnsemblProtists" id="EKX53238">
    <property type="protein sequence ID" value="EKX53238"/>
    <property type="gene ID" value="GUITHDRAFT_160985"/>
</dbReference>
<reference evidence="3" key="2">
    <citation type="submission" date="2012-11" db="EMBL/GenBank/DDBJ databases">
        <authorList>
            <person name="Kuo A."/>
            <person name="Curtis B.A."/>
            <person name="Tanifuji G."/>
            <person name="Burki F."/>
            <person name="Gruber A."/>
            <person name="Irimia M."/>
            <person name="Maruyama S."/>
            <person name="Arias M.C."/>
            <person name="Ball S.G."/>
            <person name="Gile G.H."/>
            <person name="Hirakawa Y."/>
            <person name="Hopkins J.F."/>
            <person name="Rensing S.A."/>
            <person name="Schmutz J."/>
            <person name="Symeonidi A."/>
            <person name="Elias M."/>
            <person name="Eveleigh R.J."/>
            <person name="Herman E.K."/>
            <person name="Klute M.J."/>
            <person name="Nakayama T."/>
            <person name="Obornik M."/>
            <person name="Reyes-Prieto A."/>
            <person name="Armbrust E.V."/>
            <person name="Aves S.J."/>
            <person name="Beiko R.G."/>
            <person name="Coutinho P."/>
            <person name="Dacks J.B."/>
            <person name="Durnford D.G."/>
            <person name="Fast N.M."/>
            <person name="Green B.R."/>
            <person name="Grisdale C."/>
            <person name="Hempe F."/>
            <person name="Henrissat B."/>
            <person name="Hoppner M.P."/>
            <person name="Ishida K.-I."/>
            <person name="Kim E."/>
            <person name="Koreny L."/>
            <person name="Kroth P.G."/>
            <person name="Liu Y."/>
            <person name="Malik S.-B."/>
            <person name="Maier U.G."/>
            <person name="McRose D."/>
            <person name="Mock T."/>
            <person name="Neilson J.A."/>
            <person name="Onodera N.T."/>
            <person name="Poole A.M."/>
            <person name="Pritham E.J."/>
            <person name="Richards T.A."/>
            <person name="Rocap G."/>
            <person name="Roy S.W."/>
            <person name="Sarai C."/>
            <person name="Schaack S."/>
            <person name="Shirato S."/>
            <person name="Slamovits C.H."/>
            <person name="Spencer D.F."/>
            <person name="Suzuki S."/>
            <person name="Worden A.Z."/>
            <person name="Zauner S."/>
            <person name="Barry K."/>
            <person name="Bell C."/>
            <person name="Bharti A.K."/>
            <person name="Crow J.A."/>
            <person name="Grimwood J."/>
            <person name="Kramer R."/>
            <person name="Lindquist E."/>
            <person name="Lucas S."/>
            <person name="Salamov A."/>
            <person name="McFadden G.I."/>
            <person name="Lane C.E."/>
            <person name="Keeling P.J."/>
            <person name="Gray M.W."/>
            <person name="Grigoriev I.V."/>
            <person name="Archibald J.M."/>
        </authorList>
    </citation>
    <scope>NUCLEOTIDE SEQUENCE</scope>
    <source>
        <strain evidence="3">CCMP2712</strain>
    </source>
</reference>